<dbReference type="PANTHER" id="PTHR42756:SF1">
    <property type="entry name" value="TRANSCRIPTIONAL REPRESSOR OF EMRAB OPERON"/>
    <property type="match status" value="1"/>
</dbReference>
<name>A0A024Q8Q8_9BACI</name>
<dbReference type="Pfam" id="PF13463">
    <property type="entry name" value="HTH_27"/>
    <property type="match status" value="1"/>
</dbReference>
<dbReference type="InterPro" id="IPR036390">
    <property type="entry name" value="WH_DNA-bd_sf"/>
</dbReference>
<dbReference type="STRING" id="1462526.BN990_00856"/>
<evidence type="ECO:0000256" key="3">
    <source>
        <dbReference type="ARBA" id="ARBA00023163"/>
    </source>
</evidence>
<dbReference type="Gene3D" id="1.10.10.10">
    <property type="entry name" value="Winged helix-like DNA-binding domain superfamily/Winged helix DNA-binding domain"/>
    <property type="match status" value="1"/>
</dbReference>
<evidence type="ECO:0000313" key="5">
    <source>
        <dbReference type="EMBL" id="CDQ38585.1"/>
    </source>
</evidence>
<feature type="domain" description="HTH marR-type" evidence="4">
    <location>
        <begin position="1"/>
        <end position="135"/>
    </location>
</feature>
<sequence length="143" mass="16932">MKPYKQFFHEYNLTYRPYVNQLNQELAEFQLYSSQWRIMHFILHNGEQTLSDIASYQKVEKPTTTKMVQRLIELDYLQSISGADKRTKLIQLTEKGLERCDQIQAKISQFQQYLLEDIPEEEQVAAARLLNHISGKISDYRKG</sequence>
<proteinExistence type="predicted"/>
<dbReference type="InterPro" id="IPR000835">
    <property type="entry name" value="HTH_MarR-typ"/>
</dbReference>
<keyword evidence="3" id="KW-0804">Transcription</keyword>
<dbReference type="SMART" id="SM00347">
    <property type="entry name" value="HTH_MARR"/>
    <property type="match status" value="1"/>
</dbReference>
<accession>A0A024Q8Q8</accession>
<dbReference type="GO" id="GO:0003677">
    <property type="term" value="F:DNA binding"/>
    <property type="evidence" value="ECO:0007669"/>
    <property type="project" value="UniProtKB-KW"/>
</dbReference>
<dbReference type="PROSITE" id="PS50995">
    <property type="entry name" value="HTH_MARR_2"/>
    <property type="match status" value="1"/>
</dbReference>
<organism evidence="5 6">
    <name type="scientific">Virgibacillus massiliensis</name>
    <dbReference type="NCBI Taxonomy" id="1462526"/>
    <lineage>
        <taxon>Bacteria</taxon>
        <taxon>Bacillati</taxon>
        <taxon>Bacillota</taxon>
        <taxon>Bacilli</taxon>
        <taxon>Bacillales</taxon>
        <taxon>Bacillaceae</taxon>
        <taxon>Virgibacillus</taxon>
    </lineage>
</organism>
<keyword evidence="6" id="KW-1185">Reference proteome</keyword>
<reference evidence="5 6" key="1">
    <citation type="submission" date="2014-03" db="EMBL/GenBank/DDBJ databases">
        <authorList>
            <person name="Urmite Genomes U."/>
        </authorList>
    </citation>
    <scope>NUCLEOTIDE SEQUENCE [LARGE SCALE GENOMIC DNA]</scope>
    <source>
        <strain evidence="5 6">Vm-5</strain>
    </source>
</reference>
<dbReference type="EMBL" id="CCDP010000001">
    <property type="protein sequence ID" value="CDQ38585.1"/>
    <property type="molecule type" value="Genomic_DNA"/>
</dbReference>
<evidence type="ECO:0000259" key="4">
    <source>
        <dbReference type="PROSITE" id="PS50995"/>
    </source>
</evidence>
<keyword evidence="1" id="KW-0805">Transcription regulation</keyword>
<dbReference type="AlphaFoldDB" id="A0A024Q8Q8"/>
<keyword evidence="2" id="KW-0238">DNA-binding</keyword>
<dbReference type="OrthoDB" id="1904211at2"/>
<evidence type="ECO:0000256" key="2">
    <source>
        <dbReference type="ARBA" id="ARBA00023125"/>
    </source>
</evidence>
<dbReference type="PANTHER" id="PTHR42756">
    <property type="entry name" value="TRANSCRIPTIONAL REGULATOR, MARR"/>
    <property type="match status" value="1"/>
</dbReference>
<dbReference type="eggNOG" id="COG1846">
    <property type="taxonomic scope" value="Bacteria"/>
</dbReference>
<protein>
    <submittedName>
        <fullName evidence="5">Transcriptional regulator SlyA</fullName>
    </submittedName>
</protein>
<gene>
    <name evidence="5" type="ORF">BN990_00856</name>
</gene>
<reference evidence="6" key="2">
    <citation type="submission" date="2014-05" db="EMBL/GenBank/DDBJ databases">
        <title>Draft genome sequence of Virgibacillus massiliensis Vm-5.</title>
        <authorList>
            <person name="Khelaifia S."/>
            <person name="Croce O."/>
            <person name="Lagier J.C."/>
            <person name="Raoult D."/>
        </authorList>
    </citation>
    <scope>NUCLEOTIDE SEQUENCE [LARGE SCALE GENOMIC DNA]</scope>
    <source>
        <strain evidence="6">Vm-5</strain>
    </source>
</reference>
<dbReference type="RefSeq" id="WP_021289513.1">
    <property type="nucleotide sequence ID" value="NZ_BNER01000001.1"/>
</dbReference>
<dbReference type="InterPro" id="IPR036388">
    <property type="entry name" value="WH-like_DNA-bd_sf"/>
</dbReference>
<evidence type="ECO:0000313" key="6">
    <source>
        <dbReference type="Proteomes" id="UP000028875"/>
    </source>
</evidence>
<evidence type="ECO:0000256" key="1">
    <source>
        <dbReference type="ARBA" id="ARBA00023015"/>
    </source>
</evidence>
<dbReference type="SUPFAM" id="SSF46785">
    <property type="entry name" value="Winged helix' DNA-binding domain"/>
    <property type="match status" value="1"/>
</dbReference>
<dbReference type="GO" id="GO:0003700">
    <property type="term" value="F:DNA-binding transcription factor activity"/>
    <property type="evidence" value="ECO:0007669"/>
    <property type="project" value="InterPro"/>
</dbReference>
<dbReference type="Proteomes" id="UP000028875">
    <property type="component" value="Unassembled WGS sequence"/>
</dbReference>
<comment type="caution">
    <text evidence="5">The sequence shown here is derived from an EMBL/GenBank/DDBJ whole genome shotgun (WGS) entry which is preliminary data.</text>
</comment>